<evidence type="ECO:0000313" key="2">
    <source>
        <dbReference type="EMBL" id="RVX11420.1"/>
    </source>
</evidence>
<organism evidence="2 3">
    <name type="scientific">Vitis vinifera</name>
    <name type="common">Grape</name>
    <dbReference type="NCBI Taxonomy" id="29760"/>
    <lineage>
        <taxon>Eukaryota</taxon>
        <taxon>Viridiplantae</taxon>
        <taxon>Streptophyta</taxon>
        <taxon>Embryophyta</taxon>
        <taxon>Tracheophyta</taxon>
        <taxon>Spermatophyta</taxon>
        <taxon>Magnoliopsida</taxon>
        <taxon>eudicotyledons</taxon>
        <taxon>Gunneridae</taxon>
        <taxon>Pentapetalae</taxon>
        <taxon>rosids</taxon>
        <taxon>Vitales</taxon>
        <taxon>Vitaceae</taxon>
        <taxon>Viteae</taxon>
        <taxon>Vitis</taxon>
    </lineage>
</organism>
<name>A0A438JR35_VITVI</name>
<dbReference type="AlphaFoldDB" id="A0A438JR35"/>
<accession>A0A438JR35</accession>
<evidence type="ECO:0000313" key="3">
    <source>
        <dbReference type="Proteomes" id="UP000288805"/>
    </source>
</evidence>
<sequence>MLRKKGGDGSLENSTSVIVDADASWSFINQRRYDEKLEYGSNPSAFLCCLSFAPWIIDLAKTIFTGDNKRKEDQFWEISVPLSNPSFPKPGEKYYKMIAMILHLRSWFILEDILIIKVKISIQSWFWINHYPQDLSPQIFQEALDHPDWKLVVLEEMNALRKNGIWEVIDLLREKKIVGCKWMFIVKCKADGSIERYKARLVVKGFAQTYGIDYQETFAPVAKINSIRIYFL</sequence>
<feature type="domain" description="Reverse transcriptase Ty1/copia-type" evidence="1">
    <location>
        <begin position="164"/>
        <end position="229"/>
    </location>
</feature>
<evidence type="ECO:0000259" key="1">
    <source>
        <dbReference type="Pfam" id="PF07727"/>
    </source>
</evidence>
<reference evidence="2 3" key="1">
    <citation type="journal article" date="2018" name="PLoS Genet.">
        <title>Population sequencing reveals clonal diversity and ancestral inbreeding in the grapevine cultivar Chardonnay.</title>
        <authorList>
            <person name="Roach M.J."/>
            <person name="Johnson D.L."/>
            <person name="Bohlmann J."/>
            <person name="van Vuuren H.J."/>
            <person name="Jones S.J."/>
            <person name="Pretorius I.S."/>
            <person name="Schmidt S.A."/>
            <person name="Borneman A.R."/>
        </authorList>
    </citation>
    <scope>NUCLEOTIDE SEQUENCE [LARGE SCALE GENOMIC DNA]</scope>
    <source>
        <strain evidence="3">cv. Chardonnay</strain>
        <tissue evidence="2">Leaf</tissue>
    </source>
</reference>
<protein>
    <submittedName>
        <fullName evidence="2">Retrovirus-related Pol polyprotein from transposon TNT 1-94</fullName>
    </submittedName>
</protein>
<dbReference type="InterPro" id="IPR013103">
    <property type="entry name" value="RVT_2"/>
</dbReference>
<dbReference type="Proteomes" id="UP000288805">
    <property type="component" value="Unassembled WGS sequence"/>
</dbReference>
<gene>
    <name evidence="2" type="primary">POLX_1823</name>
    <name evidence="2" type="ORF">CK203_019762</name>
</gene>
<proteinExistence type="predicted"/>
<comment type="caution">
    <text evidence="2">The sequence shown here is derived from an EMBL/GenBank/DDBJ whole genome shotgun (WGS) entry which is preliminary data.</text>
</comment>
<dbReference type="Pfam" id="PF07727">
    <property type="entry name" value="RVT_2"/>
    <property type="match status" value="1"/>
</dbReference>
<dbReference type="EMBL" id="QGNW01000031">
    <property type="protein sequence ID" value="RVX11420.1"/>
    <property type="molecule type" value="Genomic_DNA"/>
</dbReference>